<dbReference type="RefSeq" id="WP_110503063.1">
    <property type="nucleotide sequence ID" value="NZ_QJVD01000047.1"/>
</dbReference>
<proteinExistence type="inferred from homology"/>
<dbReference type="Gene3D" id="3.40.50.620">
    <property type="entry name" value="HUPs"/>
    <property type="match status" value="1"/>
</dbReference>
<accession>A0A2V5L4A8</accession>
<dbReference type="Proteomes" id="UP000247832">
    <property type="component" value="Unassembled WGS sequence"/>
</dbReference>
<sequence length="177" mass="17947">MSENQPARESGAAEPGRVPGDSQSAGRIVVGVDGSDGSLAALAWAVGEAKLRGIRLHAVLAWQPPEFYPAPNGWTPRRGPSGESAQQLADAALAEVTGHGEAAAAGQGVTISCEAVEGHPAQMLVLSAEDAAMVVVGSRGHGGFLGALLGSVSQHVAAHARCPVVVIPDPGRERIRS</sequence>
<dbReference type="AlphaFoldDB" id="A0A2V5L4A8"/>
<dbReference type="PANTHER" id="PTHR46553">
    <property type="entry name" value="ADENINE NUCLEOTIDE ALPHA HYDROLASES-LIKE SUPERFAMILY PROTEIN"/>
    <property type="match status" value="1"/>
</dbReference>
<evidence type="ECO:0000259" key="3">
    <source>
        <dbReference type="Pfam" id="PF00582"/>
    </source>
</evidence>
<evidence type="ECO:0000313" key="5">
    <source>
        <dbReference type="Proteomes" id="UP000247832"/>
    </source>
</evidence>
<evidence type="ECO:0000256" key="2">
    <source>
        <dbReference type="SAM" id="MobiDB-lite"/>
    </source>
</evidence>
<evidence type="ECO:0000313" key="4">
    <source>
        <dbReference type="EMBL" id="PYI64543.1"/>
    </source>
</evidence>
<evidence type="ECO:0000256" key="1">
    <source>
        <dbReference type="ARBA" id="ARBA00008791"/>
    </source>
</evidence>
<protein>
    <submittedName>
        <fullName evidence="4">Universal stress protein UspA</fullName>
    </submittedName>
</protein>
<name>A0A2V5L4A8_9MICC</name>
<organism evidence="4 5">
    <name type="scientific">Arthrobacter livingstonensis</name>
    <dbReference type="NCBI Taxonomy" id="670078"/>
    <lineage>
        <taxon>Bacteria</taxon>
        <taxon>Bacillati</taxon>
        <taxon>Actinomycetota</taxon>
        <taxon>Actinomycetes</taxon>
        <taxon>Micrococcales</taxon>
        <taxon>Micrococcaceae</taxon>
        <taxon>Arthrobacter</taxon>
    </lineage>
</organism>
<dbReference type="InterPro" id="IPR006015">
    <property type="entry name" value="Universal_stress_UspA"/>
</dbReference>
<feature type="region of interest" description="Disordered" evidence="2">
    <location>
        <begin position="1"/>
        <end position="27"/>
    </location>
</feature>
<keyword evidence="5" id="KW-1185">Reference proteome</keyword>
<dbReference type="SUPFAM" id="SSF52402">
    <property type="entry name" value="Adenine nucleotide alpha hydrolases-like"/>
    <property type="match status" value="1"/>
</dbReference>
<dbReference type="CDD" id="cd23659">
    <property type="entry name" value="USP_At3g01520-like"/>
    <property type="match status" value="1"/>
</dbReference>
<dbReference type="PRINTS" id="PR01438">
    <property type="entry name" value="UNVRSLSTRESS"/>
</dbReference>
<reference evidence="4 5" key="1">
    <citation type="submission" date="2018-05" db="EMBL/GenBank/DDBJ databases">
        <title>Genetic diversity of glacier-inhabiting Cryobacterium bacteria in China and description of Cryobacterium mengkeensis sp. nov. and Arthrobacter glacialis sp. nov.</title>
        <authorList>
            <person name="Liu Q."/>
            <person name="Xin Y.-H."/>
        </authorList>
    </citation>
    <scope>NUCLEOTIDE SEQUENCE [LARGE SCALE GENOMIC DNA]</scope>
    <source>
        <strain evidence="4 5">LI2</strain>
    </source>
</reference>
<dbReference type="OrthoDB" id="6174426at2"/>
<dbReference type="InterPro" id="IPR006016">
    <property type="entry name" value="UspA"/>
</dbReference>
<feature type="domain" description="UspA" evidence="3">
    <location>
        <begin position="27"/>
        <end position="168"/>
    </location>
</feature>
<dbReference type="EMBL" id="QJVD01000047">
    <property type="protein sequence ID" value="PYI64543.1"/>
    <property type="molecule type" value="Genomic_DNA"/>
</dbReference>
<dbReference type="InterPro" id="IPR014729">
    <property type="entry name" value="Rossmann-like_a/b/a_fold"/>
</dbReference>
<comment type="caution">
    <text evidence="4">The sequence shown here is derived from an EMBL/GenBank/DDBJ whole genome shotgun (WGS) entry which is preliminary data.</text>
</comment>
<dbReference type="Pfam" id="PF00582">
    <property type="entry name" value="Usp"/>
    <property type="match status" value="1"/>
</dbReference>
<gene>
    <name evidence="4" type="ORF">CVV68_21645</name>
</gene>
<comment type="similarity">
    <text evidence="1">Belongs to the universal stress protein A family.</text>
</comment>
<dbReference type="PANTHER" id="PTHR46553:SF3">
    <property type="entry name" value="ADENINE NUCLEOTIDE ALPHA HYDROLASES-LIKE SUPERFAMILY PROTEIN"/>
    <property type="match status" value="1"/>
</dbReference>